<dbReference type="Proteomes" id="UP000215902">
    <property type="component" value="Unassembled WGS sequence"/>
</dbReference>
<dbReference type="Gene3D" id="1.10.238.10">
    <property type="entry name" value="EF-hand"/>
    <property type="match status" value="1"/>
</dbReference>
<proteinExistence type="predicted"/>
<reference evidence="4 5" key="1">
    <citation type="submission" date="2017-06" db="EMBL/GenBank/DDBJ databases">
        <title>A platform for efficient transgenesis in Macrostomum lignano, a flatworm model organism for stem cell research.</title>
        <authorList>
            <person name="Berezikov E."/>
        </authorList>
    </citation>
    <scope>NUCLEOTIDE SEQUENCE [LARGE SCALE GENOMIC DNA]</scope>
    <source>
        <strain evidence="4">DV1</strain>
        <tissue evidence="4">Whole organism</tissue>
    </source>
</reference>
<dbReference type="PROSITE" id="PS00018">
    <property type="entry name" value="EF_HAND_1"/>
    <property type="match status" value="2"/>
</dbReference>
<dbReference type="InterPro" id="IPR050230">
    <property type="entry name" value="CALM/Myosin/TropC-like"/>
</dbReference>
<dbReference type="GO" id="GO:0016460">
    <property type="term" value="C:myosin II complex"/>
    <property type="evidence" value="ECO:0007669"/>
    <property type="project" value="TreeGrafter"/>
</dbReference>
<dbReference type="OrthoDB" id="26525at2759"/>
<evidence type="ECO:0000313" key="4">
    <source>
        <dbReference type="EMBL" id="PAA60112.1"/>
    </source>
</evidence>
<dbReference type="PROSITE" id="PS50222">
    <property type="entry name" value="EF_HAND_2"/>
    <property type="match status" value="3"/>
</dbReference>
<keyword evidence="1" id="KW-0677">Repeat</keyword>
<dbReference type="AlphaFoldDB" id="A0A267EH75"/>
<feature type="domain" description="EF-hand" evidence="3">
    <location>
        <begin position="55"/>
        <end position="90"/>
    </location>
</feature>
<protein>
    <recommendedName>
        <fullName evidence="3">EF-hand domain-containing protein</fullName>
    </recommendedName>
</protein>
<dbReference type="SUPFAM" id="SSF47473">
    <property type="entry name" value="EF-hand"/>
    <property type="match status" value="1"/>
</dbReference>
<feature type="domain" description="EF-hand" evidence="3">
    <location>
        <begin position="101"/>
        <end position="127"/>
    </location>
</feature>
<dbReference type="Pfam" id="PF13499">
    <property type="entry name" value="EF-hand_7"/>
    <property type="match status" value="1"/>
</dbReference>
<evidence type="ECO:0000259" key="3">
    <source>
        <dbReference type="PROSITE" id="PS50222"/>
    </source>
</evidence>
<dbReference type="PANTHER" id="PTHR23048">
    <property type="entry name" value="MYOSIN LIGHT CHAIN 1, 3"/>
    <property type="match status" value="1"/>
</dbReference>
<sequence>SSQEIPEPRRQFSAIMSSSRDLFNAFDVDGNGSLDLREFGALMRAFGASANGRRLKEAEVAGILGRVDSDASGCVDFAEFEAAADVHLRRPLPDLGRLAEFRAADADSDGLLTVEEAAAAARKLGRQLRDVGAENCGGCDGRRLINYVEFLQLLA</sequence>
<keyword evidence="5" id="KW-1185">Reference proteome</keyword>
<dbReference type="InterPro" id="IPR002048">
    <property type="entry name" value="EF_hand_dom"/>
</dbReference>
<feature type="domain" description="EF-hand" evidence="3">
    <location>
        <begin position="14"/>
        <end position="49"/>
    </location>
</feature>
<dbReference type="CDD" id="cd00051">
    <property type="entry name" value="EFh"/>
    <property type="match status" value="1"/>
</dbReference>
<accession>A0A267EH75</accession>
<dbReference type="Pfam" id="PF13202">
    <property type="entry name" value="EF-hand_5"/>
    <property type="match status" value="1"/>
</dbReference>
<feature type="non-terminal residue" evidence="4">
    <location>
        <position position="1"/>
    </location>
</feature>
<dbReference type="SMART" id="SM00054">
    <property type="entry name" value="EFh"/>
    <property type="match status" value="3"/>
</dbReference>
<evidence type="ECO:0000313" key="5">
    <source>
        <dbReference type="Proteomes" id="UP000215902"/>
    </source>
</evidence>
<dbReference type="EMBL" id="NIVC01002192">
    <property type="protein sequence ID" value="PAA60112.1"/>
    <property type="molecule type" value="Genomic_DNA"/>
</dbReference>
<comment type="caution">
    <text evidence="4">The sequence shown here is derived from an EMBL/GenBank/DDBJ whole genome shotgun (WGS) entry which is preliminary data.</text>
</comment>
<evidence type="ECO:0000256" key="1">
    <source>
        <dbReference type="ARBA" id="ARBA00022737"/>
    </source>
</evidence>
<gene>
    <name evidence="4" type="ORF">BOX15_Mlig009994g1</name>
</gene>
<dbReference type="PANTHER" id="PTHR23048:SF0">
    <property type="entry name" value="CALMODULIN LIKE 3"/>
    <property type="match status" value="1"/>
</dbReference>
<dbReference type="STRING" id="282301.A0A267EH75"/>
<dbReference type="InterPro" id="IPR018247">
    <property type="entry name" value="EF_Hand_1_Ca_BS"/>
</dbReference>
<keyword evidence="2" id="KW-0106">Calcium</keyword>
<dbReference type="GO" id="GO:0005509">
    <property type="term" value="F:calcium ion binding"/>
    <property type="evidence" value="ECO:0007669"/>
    <property type="project" value="InterPro"/>
</dbReference>
<name>A0A267EH75_9PLAT</name>
<dbReference type="InterPro" id="IPR011992">
    <property type="entry name" value="EF-hand-dom_pair"/>
</dbReference>
<organism evidence="4 5">
    <name type="scientific">Macrostomum lignano</name>
    <dbReference type="NCBI Taxonomy" id="282301"/>
    <lineage>
        <taxon>Eukaryota</taxon>
        <taxon>Metazoa</taxon>
        <taxon>Spiralia</taxon>
        <taxon>Lophotrochozoa</taxon>
        <taxon>Platyhelminthes</taxon>
        <taxon>Rhabditophora</taxon>
        <taxon>Macrostomorpha</taxon>
        <taxon>Macrostomida</taxon>
        <taxon>Macrostomidae</taxon>
        <taxon>Macrostomum</taxon>
    </lineage>
</organism>
<evidence type="ECO:0000256" key="2">
    <source>
        <dbReference type="ARBA" id="ARBA00022837"/>
    </source>
</evidence>
<dbReference type="FunFam" id="1.10.238.10:FF:000178">
    <property type="entry name" value="Calmodulin-2 A"/>
    <property type="match status" value="1"/>
</dbReference>